<comment type="similarity">
    <text evidence="3">Belongs to the multi antimicrobial extrusion (MATE) (TC 2.A.66.1) family.</text>
</comment>
<evidence type="ECO:0000256" key="5">
    <source>
        <dbReference type="ARBA" id="ARBA00022448"/>
    </source>
</evidence>
<keyword evidence="10" id="KW-0406">Ion transport</keyword>
<comment type="function">
    <text evidence="1">Multidrug efflux pump.</text>
</comment>
<reference evidence="14" key="1">
    <citation type="submission" date="2020-10" db="EMBL/GenBank/DDBJ databases">
        <authorList>
            <person name="Gilroy R."/>
        </authorList>
    </citation>
    <scope>NUCLEOTIDE SEQUENCE</scope>
    <source>
        <strain evidence="14">ChiBcec2-4451</strain>
    </source>
</reference>
<feature type="transmembrane region" description="Helical" evidence="13">
    <location>
        <begin position="370"/>
        <end position="389"/>
    </location>
</feature>
<dbReference type="PIRSF" id="PIRSF006603">
    <property type="entry name" value="DinF"/>
    <property type="match status" value="1"/>
</dbReference>
<dbReference type="Proteomes" id="UP000886723">
    <property type="component" value="Unassembled WGS sequence"/>
</dbReference>
<sequence>MRNYERTDGPAVRERKKGDMTEGPITRQLVLFALPLFVGALFQLMYNTTDSVILGKFVGADALAAIGATGTTAFGLLNIAIGVTNAFTVVISQLFGAGKHDQVRRAVANAMWISLVLGILLGFVGFFGARPIMRLLGTPENIMEPACMYVMIYGGLIIGQVFYNAASAILKALGDSKTPLYFLIFCSLLNIVLDLAFVLIWEGGVPGVAWATVISQILSAVLCMAYMFARYPQLRFGREELKIDRRLMREMLRIGVPLGITNGLLSVGMMVVTGVVNSFGSDIVAVYTVGGKVSQIATVTFSQLAFSFSVFAGQNFGAKKYDRILEGSRKALRMVVGLSLLSTVVIILAANQVALLFLNAGETEILAGSAQMIRIQACFYVFLGAIWVYNSALRGVGDVRTTVYSSVVELCAKVGLSVLLARLVGYVGIWFAEPIGWILGLLVSGIVFCGKKWMGRAEFS</sequence>
<dbReference type="EMBL" id="DVON01000287">
    <property type="protein sequence ID" value="HIV14165.1"/>
    <property type="molecule type" value="Genomic_DNA"/>
</dbReference>
<feature type="transmembrane region" description="Helical" evidence="13">
    <location>
        <begin position="334"/>
        <end position="358"/>
    </location>
</feature>
<evidence type="ECO:0000256" key="8">
    <source>
        <dbReference type="ARBA" id="ARBA00022692"/>
    </source>
</evidence>
<dbReference type="GO" id="GO:0015297">
    <property type="term" value="F:antiporter activity"/>
    <property type="evidence" value="ECO:0007669"/>
    <property type="project" value="UniProtKB-KW"/>
</dbReference>
<evidence type="ECO:0000256" key="4">
    <source>
        <dbReference type="ARBA" id="ARBA00020268"/>
    </source>
</evidence>
<proteinExistence type="inferred from homology"/>
<comment type="subcellular location">
    <subcellularLocation>
        <location evidence="2">Cell membrane</location>
        <topology evidence="2">Multi-pass membrane protein</topology>
    </subcellularLocation>
</comment>
<evidence type="ECO:0000256" key="10">
    <source>
        <dbReference type="ARBA" id="ARBA00023065"/>
    </source>
</evidence>
<keyword evidence="11 13" id="KW-0472">Membrane</keyword>
<reference evidence="14" key="2">
    <citation type="journal article" date="2021" name="PeerJ">
        <title>Extensive microbial diversity within the chicken gut microbiome revealed by metagenomics and culture.</title>
        <authorList>
            <person name="Gilroy R."/>
            <person name="Ravi A."/>
            <person name="Getino M."/>
            <person name="Pursley I."/>
            <person name="Horton D.L."/>
            <person name="Alikhan N.F."/>
            <person name="Baker D."/>
            <person name="Gharbi K."/>
            <person name="Hall N."/>
            <person name="Watson M."/>
            <person name="Adriaenssens E.M."/>
            <person name="Foster-Nyarko E."/>
            <person name="Jarju S."/>
            <person name="Secka A."/>
            <person name="Antonio M."/>
            <person name="Oren A."/>
            <person name="Chaudhuri R.R."/>
            <person name="La Ragione R."/>
            <person name="Hildebrand F."/>
            <person name="Pallen M.J."/>
        </authorList>
    </citation>
    <scope>NUCLEOTIDE SEQUENCE</scope>
    <source>
        <strain evidence="14">ChiBcec2-4451</strain>
    </source>
</reference>
<evidence type="ECO:0000256" key="1">
    <source>
        <dbReference type="ARBA" id="ARBA00003408"/>
    </source>
</evidence>
<dbReference type="CDD" id="cd13138">
    <property type="entry name" value="MATE_yoeA_like"/>
    <property type="match status" value="1"/>
</dbReference>
<evidence type="ECO:0000256" key="6">
    <source>
        <dbReference type="ARBA" id="ARBA00022449"/>
    </source>
</evidence>
<evidence type="ECO:0000256" key="13">
    <source>
        <dbReference type="SAM" id="Phobius"/>
    </source>
</evidence>
<evidence type="ECO:0000256" key="3">
    <source>
        <dbReference type="ARBA" id="ARBA00010199"/>
    </source>
</evidence>
<gene>
    <name evidence="14" type="ORF">IAA63_13655</name>
</gene>
<feature type="transmembrane region" description="Helical" evidence="13">
    <location>
        <begin position="66"/>
        <end position="95"/>
    </location>
</feature>
<keyword evidence="9 13" id="KW-1133">Transmembrane helix</keyword>
<evidence type="ECO:0000256" key="7">
    <source>
        <dbReference type="ARBA" id="ARBA00022475"/>
    </source>
</evidence>
<feature type="transmembrane region" description="Helical" evidence="13">
    <location>
        <begin position="250"/>
        <end position="273"/>
    </location>
</feature>
<feature type="transmembrane region" description="Helical" evidence="13">
    <location>
        <begin position="25"/>
        <end position="46"/>
    </location>
</feature>
<evidence type="ECO:0000256" key="11">
    <source>
        <dbReference type="ARBA" id="ARBA00023136"/>
    </source>
</evidence>
<protein>
    <recommendedName>
        <fullName evidence="4">Probable multidrug resistance protein NorM</fullName>
    </recommendedName>
    <alternativeName>
        <fullName evidence="12">Multidrug-efflux transporter</fullName>
    </alternativeName>
</protein>
<dbReference type="AlphaFoldDB" id="A0A9D1NY00"/>
<evidence type="ECO:0000256" key="2">
    <source>
        <dbReference type="ARBA" id="ARBA00004651"/>
    </source>
</evidence>
<dbReference type="GO" id="GO:0042910">
    <property type="term" value="F:xenobiotic transmembrane transporter activity"/>
    <property type="evidence" value="ECO:0007669"/>
    <property type="project" value="InterPro"/>
</dbReference>
<accession>A0A9D1NY00</accession>
<feature type="transmembrane region" description="Helical" evidence="13">
    <location>
        <begin position="149"/>
        <end position="173"/>
    </location>
</feature>
<feature type="transmembrane region" description="Helical" evidence="13">
    <location>
        <begin position="207"/>
        <end position="229"/>
    </location>
</feature>
<comment type="caution">
    <text evidence="14">The sequence shown here is derived from an EMBL/GenBank/DDBJ whole genome shotgun (WGS) entry which is preliminary data.</text>
</comment>
<evidence type="ECO:0000313" key="14">
    <source>
        <dbReference type="EMBL" id="HIV14165.1"/>
    </source>
</evidence>
<keyword evidence="5" id="KW-0813">Transport</keyword>
<dbReference type="GO" id="GO:0006811">
    <property type="term" value="P:monoatomic ion transport"/>
    <property type="evidence" value="ECO:0007669"/>
    <property type="project" value="UniProtKB-KW"/>
</dbReference>
<evidence type="ECO:0000256" key="9">
    <source>
        <dbReference type="ARBA" id="ARBA00022989"/>
    </source>
</evidence>
<name>A0A9D1NY00_9FIRM</name>
<dbReference type="PANTHER" id="PTHR43298:SF2">
    <property type="entry name" value="FMN_FAD EXPORTER YEEO-RELATED"/>
    <property type="match status" value="1"/>
</dbReference>
<dbReference type="InterPro" id="IPR002528">
    <property type="entry name" value="MATE_fam"/>
</dbReference>
<dbReference type="Pfam" id="PF01554">
    <property type="entry name" value="MatE"/>
    <property type="match status" value="2"/>
</dbReference>
<dbReference type="InterPro" id="IPR048279">
    <property type="entry name" value="MdtK-like"/>
</dbReference>
<evidence type="ECO:0000313" key="15">
    <source>
        <dbReference type="Proteomes" id="UP000886723"/>
    </source>
</evidence>
<feature type="transmembrane region" description="Helical" evidence="13">
    <location>
        <begin position="107"/>
        <end position="129"/>
    </location>
</feature>
<evidence type="ECO:0000256" key="12">
    <source>
        <dbReference type="ARBA" id="ARBA00031636"/>
    </source>
</evidence>
<feature type="transmembrane region" description="Helical" evidence="13">
    <location>
        <begin position="180"/>
        <end position="201"/>
    </location>
</feature>
<feature type="transmembrane region" description="Helical" evidence="13">
    <location>
        <begin position="410"/>
        <end position="429"/>
    </location>
</feature>
<keyword evidence="6" id="KW-0050">Antiport</keyword>
<organism evidence="14 15">
    <name type="scientific">Candidatus Pullilachnospira stercoravium</name>
    <dbReference type="NCBI Taxonomy" id="2840913"/>
    <lineage>
        <taxon>Bacteria</taxon>
        <taxon>Bacillati</taxon>
        <taxon>Bacillota</taxon>
        <taxon>Clostridia</taxon>
        <taxon>Lachnospirales</taxon>
        <taxon>Lachnospiraceae</taxon>
        <taxon>Lachnospiraceae incertae sedis</taxon>
        <taxon>Candidatus Pullilachnospira</taxon>
    </lineage>
</organism>
<dbReference type="InterPro" id="IPR050222">
    <property type="entry name" value="MATE_MdtK"/>
</dbReference>
<keyword evidence="8 13" id="KW-0812">Transmembrane</keyword>
<dbReference type="PANTHER" id="PTHR43298">
    <property type="entry name" value="MULTIDRUG RESISTANCE PROTEIN NORM-RELATED"/>
    <property type="match status" value="1"/>
</dbReference>
<keyword evidence="7" id="KW-1003">Cell membrane</keyword>
<feature type="transmembrane region" description="Helical" evidence="13">
    <location>
        <begin position="435"/>
        <end position="454"/>
    </location>
</feature>
<dbReference type="GO" id="GO:0005886">
    <property type="term" value="C:plasma membrane"/>
    <property type="evidence" value="ECO:0007669"/>
    <property type="project" value="UniProtKB-SubCell"/>
</dbReference>
<dbReference type="NCBIfam" id="TIGR00797">
    <property type="entry name" value="matE"/>
    <property type="match status" value="1"/>
</dbReference>
<feature type="transmembrane region" description="Helical" evidence="13">
    <location>
        <begin position="293"/>
        <end position="313"/>
    </location>
</feature>